<keyword evidence="3" id="KW-1185">Reference proteome</keyword>
<feature type="compositionally biased region" description="Acidic residues" evidence="1">
    <location>
        <begin position="205"/>
        <end position="216"/>
    </location>
</feature>
<feature type="compositionally biased region" description="Low complexity" evidence="1">
    <location>
        <begin position="585"/>
        <end position="596"/>
    </location>
</feature>
<evidence type="ECO:0000313" key="2">
    <source>
        <dbReference type="EMBL" id="SLN39725.1"/>
    </source>
</evidence>
<dbReference type="PROSITE" id="PS51257">
    <property type="entry name" value="PROKAR_LIPOPROTEIN"/>
    <property type="match status" value="1"/>
</dbReference>
<organism evidence="2 3">
    <name type="scientific">Roseisalinus antarcticus</name>
    <dbReference type="NCBI Taxonomy" id="254357"/>
    <lineage>
        <taxon>Bacteria</taxon>
        <taxon>Pseudomonadati</taxon>
        <taxon>Pseudomonadota</taxon>
        <taxon>Alphaproteobacteria</taxon>
        <taxon>Rhodobacterales</taxon>
        <taxon>Roseobacteraceae</taxon>
        <taxon>Roseisalinus</taxon>
    </lineage>
</organism>
<feature type="compositionally biased region" description="Acidic residues" evidence="1">
    <location>
        <begin position="255"/>
        <end position="287"/>
    </location>
</feature>
<feature type="compositionally biased region" description="Acidic residues" evidence="1">
    <location>
        <begin position="417"/>
        <end position="426"/>
    </location>
</feature>
<feature type="compositionally biased region" description="Basic and acidic residues" evidence="1">
    <location>
        <begin position="701"/>
        <end position="711"/>
    </location>
</feature>
<feature type="region of interest" description="Disordered" evidence="1">
    <location>
        <begin position="851"/>
        <end position="872"/>
    </location>
</feature>
<dbReference type="Proteomes" id="UP000193900">
    <property type="component" value="Unassembled WGS sequence"/>
</dbReference>
<sequence length="872" mass="92562">MAEPSKILTVSYGTFSCTLEGFDDAFDTMKAIAEYFRDLAADDRYFGAEPPTPDPEMLARIAERDIERRVEARMERGGYVLRPAALAATGATGTATAESPLSPAAPQSPEAQDEDVASTPVPTAPGAEADGTADPSAEADADGTDPDTEAMASAIAAAMPGAEAEAESAEDDRPTETDEADEPADATETETQTAPETSEDTAPAEADDTEIAEQPEPEQAAEVTESEAAEDAAPRETAEADESVVAEEAPKEAAETEPADEVDEALGGSDAEDPALSDDTGDTDETGADATEAEYAQTAADQDEDETAAGTTEAGAAESAAAEADKRPWSELSLAERRERRRLRRAQRAAAREEAAARDEPTREEATDQPAEPAEPAKEAAASVMPMPTAEDEHDSVASKLARIRAVVGRNAPAAADIDDDEDEDNAPPAAEMPRNAVLDSILAQNDMLSEEPATAAEDDHAEEASGTADTAPAEPEAQETPEESSSAAPIRARVVRMKRSEFEAQQAAEAEQDAQELGTTDVAEPLLETDDEADQTDLARLDGIDDLEDHVVAGQEQDAPGSTLSEDDEADLMEELAEVERLNTADGATGAGAATIDDDDEDEARVAEATRPEAGADAAEEAHAEDDPAIRRRNRAALLAGAPEADEAGMSRILTETDAQLQEPEGNRRREAIAHLKAAVAATEAARQLGEDDGTEDEENMFREDLEQVVRPRRTARPVVRSDRPRPAPLKLVASQRVDVPPAETARESTPVRPVMPRRVQTGAAEPRQENETDLSERFARFAADTGAVGLSDMLEAAAAYAAFVEHEGDVSRPQIMKMVQSILPQAFSREDGLRAFGTLLRQGRIQKVRNGRFQVSPQTRFKPQQAASGT</sequence>
<dbReference type="EMBL" id="FWFZ01000006">
    <property type="protein sequence ID" value="SLN39725.1"/>
    <property type="molecule type" value="Genomic_DNA"/>
</dbReference>
<feature type="compositionally biased region" description="Low complexity" evidence="1">
    <location>
        <begin position="308"/>
        <end position="322"/>
    </location>
</feature>
<dbReference type="AlphaFoldDB" id="A0A1Y5SK56"/>
<feature type="compositionally biased region" description="Polar residues" evidence="1">
    <location>
        <begin position="855"/>
        <end position="872"/>
    </location>
</feature>
<dbReference type="OrthoDB" id="7798282at2"/>
<feature type="compositionally biased region" description="Low complexity" evidence="1">
    <location>
        <begin position="288"/>
        <end position="300"/>
    </location>
</feature>
<feature type="region of interest" description="Disordered" evidence="1">
    <location>
        <begin position="681"/>
        <end position="727"/>
    </location>
</feature>
<evidence type="ECO:0000313" key="3">
    <source>
        <dbReference type="Proteomes" id="UP000193900"/>
    </source>
</evidence>
<feature type="compositionally biased region" description="Basic and acidic residues" evidence="1">
    <location>
        <begin position="350"/>
        <end position="366"/>
    </location>
</feature>
<name>A0A1Y5SK56_9RHOB</name>
<feature type="region of interest" description="Disordered" evidence="1">
    <location>
        <begin position="740"/>
        <end position="776"/>
    </location>
</feature>
<feature type="compositionally biased region" description="Acidic residues" evidence="1">
    <location>
        <begin position="137"/>
        <end position="148"/>
    </location>
</feature>
<feature type="compositionally biased region" description="Acidic residues" evidence="1">
    <location>
        <begin position="566"/>
        <end position="578"/>
    </location>
</feature>
<feature type="compositionally biased region" description="Basic and acidic residues" evidence="1">
    <location>
        <begin position="621"/>
        <end position="631"/>
    </location>
</feature>
<evidence type="ECO:0000256" key="1">
    <source>
        <dbReference type="SAM" id="MobiDB-lite"/>
    </source>
</evidence>
<feature type="compositionally biased region" description="Low complexity" evidence="1">
    <location>
        <begin position="149"/>
        <end position="163"/>
    </location>
</feature>
<evidence type="ECO:0008006" key="4">
    <source>
        <dbReference type="Google" id="ProtNLM"/>
    </source>
</evidence>
<feature type="compositionally biased region" description="Acidic residues" evidence="1">
    <location>
        <begin position="177"/>
        <end position="188"/>
    </location>
</feature>
<dbReference type="RefSeq" id="WP_143535472.1">
    <property type="nucleotide sequence ID" value="NZ_FWFZ01000006.1"/>
</dbReference>
<gene>
    <name evidence="2" type="ORF">ROA7023_01526</name>
</gene>
<proteinExistence type="predicted"/>
<feature type="compositionally biased region" description="Low complexity" evidence="1">
    <location>
        <begin position="370"/>
        <end position="382"/>
    </location>
</feature>
<accession>A0A1Y5SK56</accession>
<protein>
    <recommendedName>
        <fullName evidence="4">Lipoprotein</fullName>
    </recommendedName>
</protein>
<reference evidence="2 3" key="1">
    <citation type="submission" date="2017-03" db="EMBL/GenBank/DDBJ databases">
        <authorList>
            <person name="Afonso C.L."/>
            <person name="Miller P.J."/>
            <person name="Scott M.A."/>
            <person name="Spackman E."/>
            <person name="Goraichik I."/>
            <person name="Dimitrov K.M."/>
            <person name="Suarez D.L."/>
            <person name="Swayne D.E."/>
        </authorList>
    </citation>
    <scope>NUCLEOTIDE SEQUENCE [LARGE SCALE GENOMIC DNA]</scope>
    <source>
        <strain evidence="2 3">CECT 7023</strain>
    </source>
</reference>
<feature type="compositionally biased region" description="Basic and acidic residues" evidence="1">
    <location>
        <begin position="323"/>
        <end position="338"/>
    </location>
</feature>
<feature type="region of interest" description="Disordered" evidence="1">
    <location>
        <begin position="89"/>
        <end position="637"/>
    </location>
</feature>